<gene>
    <name evidence="1" type="ORF">A3860_09530</name>
</gene>
<evidence type="ECO:0000313" key="2">
    <source>
        <dbReference type="Proteomes" id="UP000192796"/>
    </source>
</evidence>
<protein>
    <submittedName>
        <fullName evidence="1">Uncharacterized protein</fullName>
    </submittedName>
</protein>
<keyword evidence="2" id="KW-1185">Reference proteome</keyword>
<name>A0A1V9FEN6_9BACT</name>
<dbReference type="AlphaFoldDB" id="A0A1V9FEN6"/>
<proteinExistence type="predicted"/>
<dbReference type="Proteomes" id="UP000192796">
    <property type="component" value="Unassembled WGS sequence"/>
</dbReference>
<dbReference type="STRING" id="1703345.A3860_09530"/>
<evidence type="ECO:0000313" key="1">
    <source>
        <dbReference type="EMBL" id="OQP56815.1"/>
    </source>
</evidence>
<reference evidence="1 2" key="1">
    <citation type="submission" date="2016-03" db="EMBL/GenBank/DDBJ databases">
        <title>Niastella vici sp. nov., isolated from farmland soil.</title>
        <authorList>
            <person name="Chen L."/>
            <person name="Wang D."/>
            <person name="Yang S."/>
            <person name="Wang G."/>
        </authorList>
    </citation>
    <scope>NUCLEOTIDE SEQUENCE [LARGE SCALE GENOMIC DNA]</scope>
    <source>
        <strain evidence="1 2">DJ57</strain>
    </source>
</reference>
<dbReference type="EMBL" id="LVYD01000124">
    <property type="protein sequence ID" value="OQP56815.1"/>
    <property type="molecule type" value="Genomic_DNA"/>
</dbReference>
<comment type="caution">
    <text evidence="1">The sequence shown here is derived from an EMBL/GenBank/DDBJ whole genome shotgun (WGS) entry which is preliminary data.</text>
</comment>
<sequence length="407" mass="44596">MRAFNSALSSSIVKKGEARLKQEDASSFSYSVIMNNKDLSCESITGITDAWYNLLCDSLKLPVNNFQLTLPAGMPGNNESLWAYFNLVPPATLKYNYWYYDQPTFFSQYAAIVQQLQFPESSFENDIGKATYAKWTAYLNSLPQPPPENTLPTVWFQWAMLNAPSVANTGRTGLACRVLIKSGLAALAPYLGPNAKAPEFSPLFSDLITTLQAAPPADLLFTSMNGNPDVSNSWVPGIDPAFFGLWTGSWCGFLLNKKFAQSAVTLSIRFEHYAVVTVTPGAWYNSGLLHLALASKSVPPWSSSAGWEKYFSLGGTLNFAIGSVLAVDGISLTLTADADFTSEEQAVITSFVEMGYWPLYCQQKIRAIKNELSFERGKMTISCHTVAGNPVLIGNNVFKINQYLGGS</sequence>
<organism evidence="1 2">
    <name type="scientific">Niastella vici</name>
    <dbReference type="NCBI Taxonomy" id="1703345"/>
    <lineage>
        <taxon>Bacteria</taxon>
        <taxon>Pseudomonadati</taxon>
        <taxon>Bacteroidota</taxon>
        <taxon>Chitinophagia</taxon>
        <taxon>Chitinophagales</taxon>
        <taxon>Chitinophagaceae</taxon>
        <taxon>Niastella</taxon>
    </lineage>
</organism>
<accession>A0A1V9FEN6</accession>